<keyword evidence="8" id="KW-0862">Zinc</keyword>
<keyword evidence="3" id="KW-0819">tRNA processing</keyword>
<dbReference type="PANTHER" id="PTHR46018:SF2">
    <property type="entry name" value="ZINC PHOSPHODIESTERASE ELAC PROTEIN 1"/>
    <property type="match status" value="1"/>
</dbReference>
<comment type="subunit">
    <text evidence="2">Homodimer.</text>
</comment>
<evidence type="ECO:0000256" key="1">
    <source>
        <dbReference type="ARBA" id="ARBA00001947"/>
    </source>
</evidence>
<keyword evidence="10" id="KW-1185">Reference proteome</keyword>
<dbReference type="Gene3D" id="3.60.15.10">
    <property type="entry name" value="Ribonuclease Z/Hydroxyacylglutathione hydrolase-like"/>
    <property type="match status" value="1"/>
</dbReference>
<keyword evidence="4" id="KW-0540">Nuclease</keyword>
<dbReference type="GO" id="GO:0042781">
    <property type="term" value="F:3'-tRNA processing endoribonuclease activity"/>
    <property type="evidence" value="ECO:0007669"/>
    <property type="project" value="TreeGrafter"/>
</dbReference>
<dbReference type="InterPro" id="IPR036866">
    <property type="entry name" value="RibonucZ/Hydroxyglut_hydro"/>
</dbReference>
<organism evidence="9 10">
    <name type="scientific">Plasmopara halstedii</name>
    <name type="common">Downy mildew of sunflower</name>
    <dbReference type="NCBI Taxonomy" id="4781"/>
    <lineage>
        <taxon>Eukaryota</taxon>
        <taxon>Sar</taxon>
        <taxon>Stramenopiles</taxon>
        <taxon>Oomycota</taxon>
        <taxon>Peronosporomycetes</taxon>
        <taxon>Peronosporales</taxon>
        <taxon>Peronosporaceae</taxon>
        <taxon>Plasmopara</taxon>
    </lineage>
</organism>
<keyword evidence="6" id="KW-0255">Endonuclease</keyword>
<keyword evidence="7" id="KW-0378">Hydrolase</keyword>
<dbReference type="STRING" id="4781.A0A0N7L4C9"/>
<evidence type="ECO:0000256" key="8">
    <source>
        <dbReference type="ARBA" id="ARBA00022833"/>
    </source>
</evidence>
<dbReference type="CDD" id="cd07717">
    <property type="entry name" value="RNaseZ_ZiPD-like_MBL-fold"/>
    <property type="match status" value="1"/>
</dbReference>
<sequence length="407" mass="45369">MATLQRISKRDALLKTAPMRSCYKLYVPTPQLPFTGFELMFLGTGAGSPSVRRNPAGVCLRLTRSNWMFDCGEGSLRQLIKSTVRVPLTTKFFISHLHGDHLYGLPGILCTLDNHNAEYKDPLTKVKVSRPIDVYGPLGLFSYLNTAFSTSSTRLSNLKITVHELVCPHMLDKTSAHEKFMRNAPKHANLTRKWVRAKPGVNGDVWNVLDDGMYTVKAAVLKHTVTSFGYVVEEYPIPGKLNLDALRKRGLPPGPKYRALKLGKSVKLPNGDILHASEVVGQKARGRKVAILGDSSDSSRLFDIAQNCDVLVHEATLSHKMVKQAVHRGHSTARMAGYAAKKMNATLLALTHFSHRFRHWSIETNARTTLHLTMEAQEMFGRRAIIPATDFLRISIPRHPHSSFATT</sequence>
<comment type="cofactor">
    <cofactor evidence="1">
        <name>Zn(2+)</name>
        <dbReference type="ChEBI" id="CHEBI:29105"/>
    </cofactor>
</comment>
<dbReference type="RefSeq" id="XP_024574692.1">
    <property type="nucleotide sequence ID" value="XM_024723746.1"/>
</dbReference>
<dbReference type="AlphaFoldDB" id="A0A0N7L4C9"/>
<keyword evidence="5" id="KW-0479">Metal-binding</keyword>
<dbReference type="GeneID" id="36403459"/>
<evidence type="ECO:0000313" key="9">
    <source>
        <dbReference type="EMBL" id="CEG38323.1"/>
    </source>
</evidence>
<dbReference type="PANTHER" id="PTHR46018">
    <property type="entry name" value="ZINC PHOSPHODIESTERASE ELAC PROTEIN 1"/>
    <property type="match status" value="1"/>
</dbReference>
<dbReference type="Pfam" id="PF23023">
    <property type="entry name" value="Anti-Pycsar_Apyc1"/>
    <property type="match status" value="1"/>
</dbReference>
<protein>
    <submittedName>
        <fullName evidence="9">Ribonuclease z</fullName>
    </submittedName>
</protein>
<evidence type="ECO:0000256" key="4">
    <source>
        <dbReference type="ARBA" id="ARBA00022722"/>
    </source>
</evidence>
<evidence type="ECO:0000256" key="5">
    <source>
        <dbReference type="ARBA" id="ARBA00022723"/>
    </source>
</evidence>
<evidence type="ECO:0000256" key="3">
    <source>
        <dbReference type="ARBA" id="ARBA00022694"/>
    </source>
</evidence>
<name>A0A0N7L4C9_PLAHL</name>
<dbReference type="SUPFAM" id="SSF56281">
    <property type="entry name" value="Metallo-hydrolase/oxidoreductase"/>
    <property type="match status" value="1"/>
</dbReference>
<dbReference type="GO" id="GO:0046872">
    <property type="term" value="F:metal ion binding"/>
    <property type="evidence" value="ECO:0007669"/>
    <property type="project" value="UniProtKB-KW"/>
</dbReference>
<dbReference type="GO" id="GO:0005634">
    <property type="term" value="C:nucleus"/>
    <property type="evidence" value="ECO:0007669"/>
    <property type="project" value="TreeGrafter"/>
</dbReference>
<reference evidence="10" key="1">
    <citation type="submission" date="2014-09" db="EMBL/GenBank/DDBJ databases">
        <authorList>
            <person name="Sharma Rahul"/>
            <person name="Thines Marco"/>
        </authorList>
    </citation>
    <scope>NUCLEOTIDE SEQUENCE [LARGE SCALE GENOMIC DNA]</scope>
</reference>
<proteinExistence type="inferred from homology"/>
<dbReference type="Proteomes" id="UP000054928">
    <property type="component" value="Unassembled WGS sequence"/>
</dbReference>
<evidence type="ECO:0000313" key="10">
    <source>
        <dbReference type="Proteomes" id="UP000054928"/>
    </source>
</evidence>
<dbReference type="OMA" id="GTQRQMM"/>
<accession>A0A0N7L4C9</accession>
<dbReference type="InterPro" id="IPR013471">
    <property type="entry name" value="RNase_Z/BN"/>
</dbReference>
<dbReference type="OrthoDB" id="527344at2759"/>
<evidence type="ECO:0000256" key="2">
    <source>
        <dbReference type="ARBA" id="ARBA00011738"/>
    </source>
</evidence>
<dbReference type="HAMAP" id="MF_01818">
    <property type="entry name" value="RNase_Z_BN"/>
    <property type="match status" value="1"/>
</dbReference>
<evidence type="ECO:0000256" key="6">
    <source>
        <dbReference type="ARBA" id="ARBA00022759"/>
    </source>
</evidence>
<dbReference type="EMBL" id="CCYD01000321">
    <property type="protein sequence ID" value="CEG38323.1"/>
    <property type="molecule type" value="Genomic_DNA"/>
</dbReference>
<evidence type="ECO:0000256" key="7">
    <source>
        <dbReference type="ARBA" id="ARBA00022801"/>
    </source>
</evidence>